<accession>K9X7W0</accession>
<dbReference type="eggNOG" id="COG2856">
    <property type="taxonomic scope" value="Bacteria"/>
</dbReference>
<dbReference type="Gene3D" id="1.10.10.2910">
    <property type="match status" value="1"/>
</dbReference>
<dbReference type="RefSeq" id="WP_015186450.1">
    <property type="nucleotide sequence ID" value="NC_019744.1"/>
</dbReference>
<name>K9X7W0_9NOST</name>
<sequence length="187" mass="21455">MPGKAKFRRGFKKEASAYAREFRAELGLKPHAPLCPWQLAEHLAIPIVPLSEFQNEISEEVRYFTEKDIKSFSAITVFYGMQRIIVHNDAHSRLRQASNVSHEISHGILQHQPDEVFNECGCRNFNQEYEDEANWLGPALLISEEAALHIVQTGMTIDEAVEYYRASKEVINMRINVTGARKRILSR</sequence>
<dbReference type="AlphaFoldDB" id="K9X7W0"/>
<protein>
    <submittedName>
        <fullName evidence="2">Putative Zn peptidase</fullName>
    </submittedName>
</protein>
<dbReference type="Pfam" id="PF06114">
    <property type="entry name" value="Peptidase_M78"/>
    <property type="match status" value="1"/>
</dbReference>
<gene>
    <name evidence="2" type="ORF">Cylst_6329</name>
</gene>
<dbReference type="InterPro" id="IPR010359">
    <property type="entry name" value="IrrE_HExxH"/>
</dbReference>
<evidence type="ECO:0000313" key="2">
    <source>
        <dbReference type="EMBL" id="AFZ28553.1"/>
    </source>
</evidence>
<keyword evidence="2" id="KW-0614">Plasmid</keyword>
<proteinExistence type="predicted"/>
<evidence type="ECO:0000259" key="1">
    <source>
        <dbReference type="Pfam" id="PF06114"/>
    </source>
</evidence>
<evidence type="ECO:0000313" key="3">
    <source>
        <dbReference type="Proteomes" id="UP000010475"/>
    </source>
</evidence>
<reference evidence="2 3" key="1">
    <citation type="submission" date="2012-06" db="EMBL/GenBank/DDBJ databases">
        <title>Finished plasmid 2 of genome of Cylindrospermum stagnale PCC 7417.</title>
        <authorList>
            <consortium name="US DOE Joint Genome Institute"/>
            <person name="Gugger M."/>
            <person name="Coursin T."/>
            <person name="Rippka R."/>
            <person name="Tandeau De Marsac N."/>
            <person name="Huntemann M."/>
            <person name="Wei C.-L."/>
            <person name="Han J."/>
            <person name="Detter J.C."/>
            <person name="Han C."/>
            <person name="Tapia R."/>
            <person name="Davenport K."/>
            <person name="Daligault H."/>
            <person name="Erkkila T."/>
            <person name="Gu W."/>
            <person name="Munk A.C.C."/>
            <person name="Teshima H."/>
            <person name="Xu Y."/>
            <person name="Chain P."/>
            <person name="Chen A."/>
            <person name="Krypides N."/>
            <person name="Mavromatis K."/>
            <person name="Markowitz V."/>
            <person name="Szeto E."/>
            <person name="Ivanova N."/>
            <person name="Mikhailova N."/>
            <person name="Ovchinnikova G."/>
            <person name="Pagani I."/>
            <person name="Pati A."/>
            <person name="Goodwin L."/>
            <person name="Peters L."/>
            <person name="Pitluck S."/>
            <person name="Woyke T."/>
            <person name="Kerfeld C."/>
        </authorList>
    </citation>
    <scope>NUCLEOTIDE SEQUENCE [LARGE SCALE GENOMIC DNA]</scope>
    <source>
        <strain evidence="2 3">PCC 7417</strain>
        <plasmid evidence="3">Plasmid pCYLST.02</plasmid>
    </source>
</reference>
<dbReference type="EMBL" id="CP003644">
    <property type="protein sequence ID" value="AFZ28553.1"/>
    <property type="molecule type" value="Genomic_DNA"/>
</dbReference>
<keyword evidence="3" id="KW-1185">Reference proteome</keyword>
<dbReference type="Proteomes" id="UP000010475">
    <property type="component" value="Plasmid pCYLST.02"/>
</dbReference>
<organism evidence="2 3">
    <name type="scientific">Cylindrospermum stagnale PCC 7417</name>
    <dbReference type="NCBI Taxonomy" id="56107"/>
    <lineage>
        <taxon>Bacteria</taxon>
        <taxon>Bacillati</taxon>
        <taxon>Cyanobacteriota</taxon>
        <taxon>Cyanophyceae</taxon>
        <taxon>Nostocales</taxon>
        <taxon>Nostocaceae</taxon>
        <taxon>Cylindrospermum</taxon>
    </lineage>
</organism>
<feature type="domain" description="IrrE N-terminal-like" evidence="1">
    <location>
        <begin position="64"/>
        <end position="176"/>
    </location>
</feature>
<dbReference type="HOGENOM" id="CLU_098656_1_0_3"/>
<geneLocation type="plasmid" evidence="2 3">
    <name>pCYLST.02</name>
</geneLocation>
<dbReference type="KEGG" id="csg:Cylst_6329"/>